<accession>A0A9N9B0C5</accession>
<keyword evidence="2" id="KW-1185">Reference proteome</keyword>
<dbReference type="GO" id="GO:0004842">
    <property type="term" value="F:ubiquitin-protein transferase activity"/>
    <property type="evidence" value="ECO:0007669"/>
    <property type="project" value="InterPro"/>
</dbReference>
<name>A0A9N9B0C5_9GLOM</name>
<evidence type="ECO:0000313" key="1">
    <source>
        <dbReference type="EMBL" id="CAG8549034.1"/>
    </source>
</evidence>
<dbReference type="Proteomes" id="UP000789706">
    <property type="component" value="Unassembled WGS sequence"/>
</dbReference>
<dbReference type="EMBL" id="CAJVPK010000784">
    <property type="protein sequence ID" value="CAG8549034.1"/>
    <property type="molecule type" value="Genomic_DNA"/>
</dbReference>
<reference evidence="1" key="1">
    <citation type="submission" date="2021-06" db="EMBL/GenBank/DDBJ databases">
        <authorList>
            <person name="Kallberg Y."/>
            <person name="Tangrot J."/>
            <person name="Rosling A."/>
        </authorList>
    </citation>
    <scope>NUCLEOTIDE SEQUENCE</scope>
    <source>
        <strain evidence="1">AZ414A</strain>
    </source>
</reference>
<evidence type="ECO:0000313" key="2">
    <source>
        <dbReference type="Proteomes" id="UP000789706"/>
    </source>
</evidence>
<dbReference type="PANTHER" id="PTHR22605:SF1">
    <property type="entry name" value="RZ-TYPE DOMAIN-CONTAINING PROTEIN"/>
    <property type="match status" value="1"/>
</dbReference>
<dbReference type="PANTHER" id="PTHR22605">
    <property type="entry name" value="RZ-TYPE DOMAIN-CONTAINING PROTEIN"/>
    <property type="match status" value="1"/>
</dbReference>
<organism evidence="1 2">
    <name type="scientific">Diversispora eburnea</name>
    <dbReference type="NCBI Taxonomy" id="1213867"/>
    <lineage>
        <taxon>Eukaryota</taxon>
        <taxon>Fungi</taxon>
        <taxon>Fungi incertae sedis</taxon>
        <taxon>Mucoromycota</taxon>
        <taxon>Glomeromycotina</taxon>
        <taxon>Glomeromycetes</taxon>
        <taxon>Diversisporales</taxon>
        <taxon>Diversisporaceae</taxon>
        <taxon>Diversispora</taxon>
    </lineage>
</organism>
<dbReference type="InterPro" id="IPR031248">
    <property type="entry name" value="RNF213"/>
</dbReference>
<proteinExistence type="predicted"/>
<dbReference type="AlphaFoldDB" id="A0A9N9B0C5"/>
<dbReference type="GO" id="GO:0016887">
    <property type="term" value="F:ATP hydrolysis activity"/>
    <property type="evidence" value="ECO:0007669"/>
    <property type="project" value="InterPro"/>
</dbReference>
<gene>
    <name evidence="1" type="ORF">DEBURN_LOCUS7006</name>
</gene>
<protein>
    <submittedName>
        <fullName evidence="1">2470_t:CDS:1</fullName>
    </submittedName>
</protein>
<dbReference type="OrthoDB" id="2440927at2759"/>
<sequence length="726" mass="85233">MAEMTSDNIQMALARNFGGTDQNERLCVEYFGNFLRKFNNYSEWKYKPMSTLELINANLKDKSARPLMIIRKSDFIINILTRQLVNEGLEPEVILGSQFPDDQRDYSYSVLNALFDLWDQNNFFYGNKDNPRYFTRVALGDSILDEFKLDRADPILLNRFEKQRLTIEDLITRQQHEIVEILKVVKRISTLTLNDKIPSSSNFTSKDLFIGFNLDETLQSLVINTMEMNPDNQNEEILKKCKETLVAIASADGIIRATKSAIDPEESLLWKNVYFPSLKHNNQEVGSKQLLVIVNTFSNINTDVEECPEKVMQVQVDKLSAFKTEAQLQNRVKHFWLESNNQMLVLQCDVTTENSECIKLVNFIIEQYRNEFLQIKTQEMRTKHACIILHIHREQETKILSFNFMCGWRQVTIETLAPQEKHLPALLDGSLINVIKSIYPFEEILKQELLWCLLYIKYPSTENSINHIKMISSEIFKHPNFIELLKERTFMCIDEKSSAEWQYQVASNKRLLYLIYHFLLLYRPIFCSLVRATDDLLEPKPNIYNLPQIYDLRFPFSYYFMKRIDDYKEMYLEEIAKLKQEKDNCDEFGELQPFFVDITYCVFKYKIHSSILHIRDAPFEKFSELYFNDFVTIISSIDGDKKDIKLLSLILKQLLEEDKVNDPVTILEHFQLAQLCPTIVNDFSERRANDTFEDFLIQEVTTMMLNKLSEINAESINNSKSKSQKL</sequence>
<comment type="caution">
    <text evidence="1">The sequence shown here is derived from an EMBL/GenBank/DDBJ whole genome shotgun (WGS) entry which is preliminary data.</text>
</comment>